<dbReference type="Proteomes" id="UP001459714">
    <property type="component" value="Unassembled WGS sequence"/>
</dbReference>
<evidence type="ECO:0000313" key="1">
    <source>
        <dbReference type="EMBL" id="MEL3956452.1"/>
    </source>
</evidence>
<keyword evidence="2" id="KW-1185">Reference proteome</keyword>
<dbReference type="RefSeq" id="WP_342019786.1">
    <property type="nucleotide sequence ID" value="NZ_JBBYAK010000001.1"/>
</dbReference>
<dbReference type="EMBL" id="JBBYAK010000001">
    <property type="protein sequence ID" value="MEL3956452.1"/>
    <property type="molecule type" value="Genomic_DNA"/>
</dbReference>
<evidence type="ECO:0008006" key="3">
    <source>
        <dbReference type="Google" id="ProtNLM"/>
    </source>
</evidence>
<name>A0ABU9JUD8_9BACI</name>
<evidence type="ECO:0000313" key="2">
    <source>
        <dbReference type="Proteomes" id="UP001459714"/>
    </source>
</evidence>
<gene>
    <name evidence="1" type="ORF">NST17_04405</name>
</gene>
<sequence>MKREFWDEIIENNVIDSIKEFCSNNIKYVSTCFITGSYVRKEYNIKSPNVNIYFISKENQRLSLISKLSYLWKVIEEKLEYNNVQLHIDCHPYTLSFRDIKFNNKITLTTNVFDLSQKNEKYNLPTMGPGWMKNHEIIFGTSDDLAPLKQPLEKNHIWFNAVHEALTYYKNMLIHLPWALDWIENPYLLIEESTRYAEEALKDGINIALDYKELHNNKNLELLHLWQTQAKSFFEERYQDEGVWAFNKVDEMKKINSDTEITAEMAISIWEDSLKVWEIIWKKYCKQAEEYLGDSQIHLFKINNWI</sequence>
<comment type="caution">
    <text evidence="1">The sequence shown here is derived from an EMBL/GenBank/DDBJ whole genome shotgun (WGS) entry which is preliminary data.</text>
</comment>
<accession>A0ABU9JUD8</accession>
<reference evidence="1 2" key="1">
    <citation type="submission" date="2024-03" db="EMBL/GenBank/DDBJ databases">
        <title>Bacilli Hybrid Assemblies.</title>
        <authorList>
            <person name="Kovac J."/>
        </authorList>
    </citation>
    <scope>NUCLEOTIDE SEQUENCE [LARGE SCALE GENOMIC DNA]</scope>
    <source>
        <strain evidence="1 2">FSL M8-0022</strain>
    </source>
</reference>
<proteinExistence type="predicted"/>
<protein>
    <recommendedName>
        <fullName evidence="3">Nucleotidyltransferase</fullName>
    </recommendedName>
</protein>
<organism evidence="1 2">
    <name type="scientific">Caldifermentibacillus hisashii</name>
    <dbReference type="NCBI Taxonomy" id="996558"/>
    <lineage>
        <taxon>Bacteria</taxon>
        <taxon>Bacillati</taxon>
        <taxon>Bacillota</taxon>
        <taxon>Bacilli</taxon>
        <taxon>Bacillales</taxon>
        <taxon>Bacillaceae</taxon>
        <taxon>Caldifermentibacillus</taxon>
    </lineage>
</organism>